<dbReference type="InterPro" id="IPR052523">
    <property type="entry name" value="Trichothecene_AcTrans"/>
</dbReference>
<evidence type="ECO:0000313" key="3">
    <source>
        <dbReference type="Proteomes" id="UP001215712"/>
    </source>
</evidence>
<feature type="domain" description="N-acetyltransferase" evidence="1">
    <location>
        <begin position="66"/>
        <end position="200"/>
    </location>
</feature>
<accession>A0AAD6HJR3</accession>
<dbReference type="PANTHER" id="PTHR42791:SF17">
    <property type="entry name" value="ACETYLTRANSFERASE, GNAT FAMILY FAMILY (AFU_ORTHOLOGUE AFUA_8G05690)"/>
    <property type="match status" value="1"/>
</dbReference>
<sequence length="202" mass="22838">MTSSTLKLEPLTLEDAHALSVLWFAAFTDPSMTDVFPNTPGVREWLENSSRDDLTNKPFQKYVKIVDTEAIDSQGRPRLVAFAKWDLAMPEDRGRRWPPWHEDMNGDMAEKFFQILEGNRKRVMGEQKHFYLDTLATHPDYQRRGCGSRLVQWGCDLADAEGVSAYVDASKAGAPLYAKHGFVDHSNPGEEVASMARFVKAD</sequence>
<dbReference type="CDD" id="cd04301">
    <property type="entry name" value="NAT_SF"/>
    <property type="match status" value="1"/>
</dbReference>
<reference evidence="2" key="2">
    <citation type="submission" date="2023-01" db="EMBL/GenBank/DDBJ databases">
        <authorList>
            <person name="Petersen C."/>
        </authorList>
    </citation>
    <scope>NUCLEOTIDE SEQUENCE</scope>
    <source>
        <strain evidence="2">IBT 17514</strain>
    </source>
</reference>
<dbReference type="InterPro" id="IPR000182">
    <property type="entry name" value="GNAT_dom"/>
</dbReference>
<name>A0AAD6HJR3_9EURO</name>
<dbReference type="Proteomes" id="UP001215712">
    <property type="component" value="Unassembled WGS sequence"/>
</dbReference>
<keyword evidence="3" id="KW-1185">Reference proteome</keyword>
<dbReference type="EMBL" id="JAQJAN010000009">
    <property type="protein sequence ID" value="KAJ5720135.1"/>
    <property type="molecule type" value="Genomic_DNA"/>
</dbReference>
<gene>
    <name evidence="2" type="ORF">N7493_007013</name>
</gene>
<proteinExistence type="predicted"/>
<dbReference type="PANTHER" id="PTHR42791">
    <property type="entry name" value="GNAT FAMILY ACETYLTRANSFERASE"/>
    <property type="match status" value="1"/>
</dbReference>
<comment type="caution">
    <text evidence="2">The sequence shown here is derived from an EMBL/GenBank/DDBJ whole genome shotgun (WGS) entry which is preliminary data.</text>
</comment>
<protein>
    <submittedName>
        <fullName evidence="2">Acetyltransferase</fullName>
    </submittedName>
</protein>
<dbReference type="GO" id="GO:0016747">
    <property type="term" value="F:acyltransferase activity, transferring groups other than amino-acyl groups"/>
    <property type="evidence" value="ECO:0007669"/>
    <property type="project" value="InterPro"/>
</dbReference>
<dbReference type="Pfam" id="PF13508">
    <property type="entry name" value="Acetyltransf_7"/>
    <property type="match status" value="1"/>
</dbReference>
<dbReference type="PROSITE" id="PS51186">
    <property type="entry name" value="GNAT"/>
    <property type="match status" value="1"/>
</dbReference>
<evidence type="ECO:0000259" key="1">
    <source>
        <dbReference type="PROSITE" id="PS51186"/>
    </source>
</evidence>
<dbReference type="SUPFAM" id="SSF55729">
    <property type="entry name" value="Acyl-CoA N-acyltransferases (Nat)"/>
    <property type="match status" value="1"/>
</dbReference>
<reference evidence="2" key="1">
    <citation type="journal article" date="2023" name="IMA Fungus">
        <title>Comparative genomic study of the Penicillium genus elucidates a diverse pangenome and 15 lateral gene transfer events.</title>
        <authorList>
            <person name="Petersen C."/>
            <person name="Sorensen T."/>
            <person name="Nielsen M.R."/>
            <person name="Sondergaard T.E."/>
            <person name="Sorensen J.L."/>
            <person name="Fitzpatrick D.A."/>
            <person name="Frisvad J.C."/>
            <person name="Nielsen K.L."/>
        </authorList>
    </citation>
    <scope>NUCLEOTIDE SEQUENCE</scope>
    <source>
        <strain evidence="2">IBT 17514</strain>
    </source>
</reference>
<evidence type="ECO:0000313" key="2">
    <source>
        <dbReference type="EMBL" id="KAJ5720135.1"/>
    </source>
</evidence>
<dbReference type="AlphaFoldDB" id="A0AAD6HJR3"/>
<dbReference type="InterPro" id="IPR016181">
    <property type="entry name" value="Acyl_CoA_acyltransferase"/>
</dbReference>
<dbReference type="Gene3D" id="3.40.630.30">
    <property type="match status" value="1"/>
</dbReference>
<organism evidence="2 3">
    <name type="scientific">Penicillium malachiteum</name>
    <dbReference type="NCBI Taxonomy" id="1324776"/>
    <lineage>
        <taxon>Eukaryota</taxon>
        <taxon>Fungi</taxon>
        <taxon>Dikarya</taxon>
        <taxon>Ascomycota</taxon>
        <taxon>Pezizomycotina</taxon>
        <taxon>Eurotiomycetes</taxon>
        <taxon>Eurotiomycetidae</taxon>
        <taxon>Eurotiales</taxon>
        <taxon>Aspergillaceae</taxon>
        <taxon>Penicillium</taxon>
    </lineage>
</organism>